<dbReference type="EMBL" id="RWGW01000023">
    <property type="protein sequence ID" value="RSK24840.1"/>
    <property type="molecule type" value="Genomic_DNA"/>
</dbReference>
<evidence type="ECO:0000256" key="8">
    <source>
        <dbReference type="ARBA" id="ARBA00023317"/>
    </source>
</evidence>
<evidence type="ECO:0000313" key="9">
    <source>
        <dbReference type="EMBL" id="RSK24840.1"/>
    </source>
</evidence>
<name>A0ABX9Z9X3_9BACL</name>
<dbReference type="PANTHER" id="PTHR21012:SF0">
    <property type="entry name" value="ASPARTATE 1-DECARBOXYLASE"/>
    <property type="match status" value="1"/>
</dbReference>
<keyword evidence="10" id="KW-1185">Reference proteome</keyword>
<evidence type="ECO:0008006" key="11">
    <source>
        <dbReference type="Google" id="ProtNLM"/>
    </source>
</evidence>
<dbReference type="SUPFAM" id="SSF50692">
    <property type="entry name" value="ADC-like"/>
    <property type="match status" value="1"/>
</dbReference>
<evidence type="ECO:0000256" key="4">
    <source>
        <dbReference type="ARBA" id="ARBA00022813"/>
    </source>
</evidence>
<evidence type="ECO:0000256" key="3">
    <source>
        <dbReference type="ARBA" id="ARBA00022793"/>
    </source>
</evidence>
<keyword evidence="4" id="KW-0068">Autocatalytic cleavage</keyword>
<evidence type="ECO:0000313" key="10">
    <source>
        <dbReference type="Proteomes" id="UP000272481"/>
    </source>
</evidence>
<evidence type="ECO:0000256" key="6">
    <source>
        <dbReference type="ARBA" id="ARBA00023239"/>
    </source>
</evidence>
<protein>
    <recommendedName>
        <fullName evidence="11">Aspartate 1-decarboxylase</fullName>
    </recommendedName>
</protein>
<dbReference type="Gene3D" id="2.40.40.20">
    <property type="match status" value="1"/>
</dbReference>
<sequence>MCINGAAARLVQPGDIVIILSYVHVDAREAEQHRPNIVLMGVNNRIDEVIGYEPEATIY</sequence>
<gene>
    <name evidence="9" type="ORF">EJA12_13250</name>
</gene>
<dbReference type="Proteomes" id="UP000272481">
    <property type="component" value="Unassembled WGS sequence"/>
</dbReference>
<dbReference type="Pfam" id="PF02261">
    <property type="entry name" value="Asp_decarbox"/>
    <property type="match status" value="1"/>
</dbReference>
<evidence type="ECO:0000256" key="5">
    <source>
        <dbReference type="ARBA" id="ARBA00023145"/>
    </source>
</evidence>
<evidence type="ECO:0000256" key="1">
    <source>
        <dbReference type="ARBA" id="ARBA00022490"/>
    </source>
</evidence>
<proteinExistence type="predicted"/>
<keyword evidence="6" id="KW-0456">Lyase</keyword>
<dbReference type="InterPro" id="IPR003190">
    <property type="entry name" value="Asp_decarbox"/>
</dbReference>
<keyword evidence="1" id="KW-0963">Cytoplasm</keyword>
<keyword evidence="2" id="KW-0566">Pantothenate biosynthesis</keyword>
<keyword evidence="5" id="KW-0865">Zymogen</keyword>
<accession>A0ABX9Z9X3</accession>
<keyword evidence="7" id="KW-0704">Schiff base</keyword>
<keyword evidence="3" id="KW-0210">Decarboxylase</keyword>
<dbReference type="InterPro" id="IPR009010">
    <property type="entry name" value="Asp_de-COase-like_dom_sf"/>
</dbReference>
<dbReference type="RefSeq" id="WP_125904303.1">
    <property type="nucleotide sequence ID" value="NZ_JAPDFN010000007.1"/>
</dbReference>
<comment type="caution">
    <text evidence="9">The sequence shown here is derived from an EMBL/GenBank/DDBJ whole genome shotgun (WGS) entry which is preliminary data.</text>
</comment>
<evidence type="ECO:0000256" key="7">
    <source>
        <dbReference type="ARBA" id="ARBA00023270"/>
    </source>
</evidence>
<evidence type="ECO:0000256" key="2">
    <source>
        <dbReference type="ARBA" id="ARBA00022655"/>
    </source>
</evidence>
<keyword evidence="8" id="KW-0670">Pyruvate</keyword>
<dbReference type="PANTHER" id="PTHR21012">
    <property type="entry name" value="ASPARTATE 1-DECARBOXYLASE"/>
    <property type="match status" value="1"/>
</dbReference>
<organism evidence="9 10">
    <name type="scientific">Bhargavaea beijingensis</name>
    <dbReference type="NCBI Taxonomy" id="426756"/>
    <lineage>
        <taxon>Bacteria</taxon>
        <taxon>Bacillati</taxon>
        <taxon>Bacillota</taxon>
        <taxon>Bacilli</taxon>
        <taxon>Bacillales</taxon>
        <taxon>Caryophanaceae</taxon>
        <taxon>Bhargavaea</taxon>
    </lineage>
</organism>
<reference evidence="9 10" key="1">
    <citation type="submission" date="2018-12" db="EMBL/GenBank/DDBJ databases">
        <title>Comparitive functional genomics of dry heat resistant strains isolated from the viking spacecraft.</title>
        <authorList>
            <person name="Seuylemezian A."/>
            <person name="Vaishampayan P."/>
        </authorList>
    </citation>
    <scope>NUCLEOTIDE SEQUENCE [LARGE SCALE GENOMIC DNA]</scope>
    <source>
        <strain evidence="9 10">M6-11</strain>
    </source>
</reference>